<keyword evidence="6 11" id="KW-0808">Transferase</keyword>
<evidence type="ECO:0000256" key="7">
    <source>
        <dbReference type="ARBA" id="ARBA00022723"/>
    </source>
</evidence>
<dbReference type="Gene3D" id="2.40.340.10">
    <property type="entry name" value="MoeA, C-terminal, domain IV"/>
    <property type="match status" value="1"/>
</dbReference>
<evidence type="ECO:0000256" key="3">
    <source>
        <dbReference type="ARBA" id="ARBA00005046"/>
    </source>
</evidence>
<name>A0A933MKK4_UNCT6</name>
<keyword evidence="5 11" id="KW-0500">Molybdenum</keyword>
<dbReference type="Pfam" id="PF00994">
    <property type="entry name" value="MoCF_biosynth"/>
    <property type="match status" value="1"/>
</dbReference>
<dbReference type="GO" id="GO:0005829">
    <property type="term" value="C:cytosol"/>
    <property type="evidence" value="ECO:0007669"/>
    <property type="project" value="TreeGrafter"/>
</dbReference>
<dbReference type="SMART" id="SM00852">
    <property type="entry name" value="MoCF_biosynth"/>
    <property type="match status" value="1"/>
</dbReference>
<dbReference type="GO" id="GO:0046872">
    <property type="term" value="F:metal ion binding"/>
    <property type="evidence" value="ECO:0007669"/>
    <property type="project" value="UniProtKB-UniRule"/>
</dbReference>
<dbReference type="InterPro" id="IPR036688">
    <property type="entry name" value="MoeA_C_domain_IV_sf"/>
</dbReference>
<dbReference type="PROSITE" id="PS01079">
    <property type="entry name" value="MOCF_BIOSYNTHESIS_2"/>
    <property type="match status" value="1"/>
</dbReference>
<dbReference type="SUPFAM" id="SSF63882">
    <property type="entry name" value="MoeA N-terminal region -like"/>
    <property type="match status" value="1"/>
</dbReference>
<evidence type="ECO:0000313" key="14">
    <source>
        <dbReference type="Proteomes" id="UP000736328"/>
    </source>
</evidence>
<evidence type="ECO:0000256" key="11">
    <source>
        <dbReference type="RuleBase" id="RU365090"/>
    </source>
</evidence>
<sequence length="405" mass="43266">MISFNEARNKMLEGIKPLPTEKCRLDDLLGRILAQDITASFDIPPKDNSAMDGFAVIYSDVATASPENPVALQVIEDVPAGKVAVKSLKPGQAIRIMTGAQIPEGAEAVVPVELTSKGIQNTEVRILKAVKQGANIRRQGEDVTSGQLLIAQGVRLRPQEVGLIASLGLTEALVAKQPVVGIISSGNEIAAPGQPLKPGQIYDANRFSIGGQVKEAGAEVKDYGIISDDLEKIKETLNQAARECDVVITSGGVSVGDYDLMKQALSSLGQMNFWQVKQKPGKPLAFGHINGKPVVGLPGNPVSSMVVCEQYDRPLLLKMQGSVNIYKEAIFAVCDQDIKKHAGRTEFLRAKVKWQDGAYHVVLTGPQGSGILTSMVQADGLMILPEECDGVKPGDVVQIELFSHG</sequence>
<gene>
    <name evidence="13" type="ORF">HY768_04640</name>
</gene>
<keyword evidence="9 11" id="KW-0501">Molybdenum cofactor biosynthesis</keyword>
<comment type="similarity">
    <text evidence="4 11">Belongs to the MoeA family.</text>
</comment>
<feature type="domain" description="MoaB/Mog" evidence="12">
    <location>
        <begin position="181"/>
        <end position="318"/>
    </location>
</feature>
<evidence type="ECO:0000256" key="1">
    <source>
        <dbReference type="ARBA" id="ARBA00001946"/>
    </source>
</evidence>
<keyword evidence="8 11" id="KW-0460">Magnesium</keyword>
<dbReference type="NCBIfam" id="NF045515">
    <property type="entry name" value="Glp_gephyrin"/>
    <property type="match status" value="1"/>
</dbReference>
<evidence type="ECO:0000256" key="6">
    <source>
        <dbReference type="ARBA" id="ARBA00022679"/>
    </source>
</evidence>
<dbReference type="Gene3D" id="3.40.980.10">
    <property type="entry name" value="MoaB/Mog-like domain"/>
    <property type="match status" value="1"/>
</dbReference>
<dbReference type="EMBL" id="JACQXR010000056">
    <property type="protein sequence ID" value="MBI4726501.1"/>
    <property type="molecule type" value="Genomic_DNA"/>
</dbReference>
<organism evidence="13 14">
    <name type="scientific">candidate division TA06 bacterium</name>
    <dbReference type="NCBI Taxonomy" id="2250710"/>
    <lineage>
        <taxon>Bacteria</taxon>
        <taxon>Bacteria division TA06</taxon>
    </lineage>
</organism>
<dbReference type="SUPFAM" id="SSF63867">
    <property type="entry name" value="MoeA C-terminal domain-like"/>
    <property type="match status" value="1"/>
</dbReference>
<evidence type="ECO:0000256" key="8">
    <source>
        <dbReference type="ARBA" id="ARBA00022842"/>
    </source>
</evidence>
<evidence type="ECO:0000256" key="2">
    <source>
        <dbReference type="ARBA" id="ARBA00002901"/>
    </source>
</evidence>
<comment type="catalytic activity">
    <reaction evidence="10">
        <text>adenylyl-molybdopterin + molybdate = Mo-molybdopterin + AMP + H(+)</text>
        <dbReference type="Rhea" id="RHEA:35047"/>
        <dbReference type="ChEBI" id="CHEBI:15378"/>
        <dbReference type="ChEBI" id="CHEBI:36264"/>
        <dbReference type="ChEBI" id="CHEBI:62727"/>
        <dbReference type="ChEBI" id="CHEBI:71302"/>
        <dbReference type="ChEBI" id="CHEBI:456215"/>
        <dbReference type="EC" id="2.10.1.1"/>
    </reaction>
</comment>
<dbReference type="FunFam" id="3.40.980.10:FF:000004">
    <property type="entry name" value="Molybdopterin molybdenumtransferase"/>
    <property type="match status" value="1"/>
</dbReference>
<dbReference type="CDD" id="cd00887">
    <property type="entry name" value="MoeA"/>
    <property type="match status" value="1"/>
</dbReference>
<dbReference type="AlphaFoldDB" id="A0A933MKK4"/>
<evidence type="ECO:0000256" key="9">
    <source>
        <dbReference type="ARBA" id="ARBA00023150"/>
    </source>
</evidence>
<keyword evidence="7 11" id="KW-0479">Metal-binding</keyword>
<reference evidence="13" key="1">
    <citation type="submission" date="2020-07" db="EMBL/GenBank/DDBJ databases">
        <title>Huge and variable diversity of episymbiotic CPR bacteria and DPANN archaea in groundwater ecosystems.</title>
        <authorList>
            <person name="He C.Y."/>
            <person name="Keren R."/>
            <person name="Whittaker M."/>
            <person name="Farag I.F."/>
            <person name="Doudna J."/>
            <person name="Cate J.H.D."/>
            <person name="Banfield J.F."/>
        </authorList>
    </citation>
    <scope>NUCLEOTIDE SEQUENCE</scope>
    <source>
        <strain evidence="13">NC_groundwater_1520_Pr4_B-0.1um_53_5</strain>
    </source>
</reference>
<dbReference type="PANTHER" id="PTHR10192:SF5">
    <property type="entry name" value="GEPHYRIN"/>
    <property type="match status" value="1"/>
</dbReference>
<dbReference type="Pfam" id="PF03454">
    <property type="entry name" value="MoeA_C"/>
    <property type="match status" value="1"/>
</dbReference>
<dbReference type="EC" id="2.10.1.1" evidence="11"/>
<dbReference type="InterPro" id="IPR005111">
    <property type="entry name" value="MoeA_C_domain_IV"/>
</dbReference>
<dbReference type="InterPro" id="IPR036425">
    <property type="entry name" value="MoaB/Mog-like_dom_sf"/>
</dbReference>
<comment type="pathway">
    <text evidence="3 11">Cofactor biosynthesis; molybdopterin biosynthesis.</text>
</comment>
<accession>A0A933MKK4</accession>
<comment type="caution">
    <text evidence="13">The sequence shown here is derived from an EMBL/GenBank/DDBJ whole genome shotgun (WGS) entry which is preliminary data.</text>
</comment>
<dbReference type="Pfam" id="PF03453">
    <property type="entry name" value="MoeA_N"/>
    <property type="match status" value="1"/>
</dbReference>
<dbReference type="InterPro" id="IPR005110">
    <property type="entry name" value="MoeA_linker/N"/>
</dbReference>
<dbReference type="GO" id="GO:0006777">
    <property type="term" value="P:Mo-molybdopterin cofactor biosynthetic process"/>
    <property type="evidence" value="ECO:0007669"/>
    <property type="project" value="UniProtKB-UniRule"/>
</dbReference>
<evidence type="ECO:0000256" key="5">
    <source>
        <dbReference type="ARBA" id="ARBA00022505"/>
    </source>
</evidence>
<proteinExistence type="inferred from homology"/>
<dbReference type="NCBIfam" id="TIGR00177">
    <property type="entry name" value="molyb_syn"/>
    <property type="match status" value="1"/>
</dbReference>
<dbReference type="Gene3D" id="2.170.190.11">
    <property type="entry name" value="Molybdopterin biosynthesis moea protein, domain 3"/>
    <property type="match status" value="1"/>
</dbReference>
<dbReference type="GO" id="GO:0061599">
    <property type="term" value="F:molybdopterin molybdotransferase activity"/>
    <property type="evidence" value="ECO:0007669"/>
    <property type="project" value="UniProtKB-UniRule"/>
</dbReference>
<dbReference type="InterPro" id="IPR038987">
    <property type="entry name" value="MoeA-like"/>
</dbReference>
<dbReference type="Proteomes" id="UP000736328">
    <property type="component" value="Unassembled WGS sequence"/>
</dbReference>
<comment type="function">
    <text evidence="2 11">Catalyzes the insertion of molybdate into adenylated molybdopterin with the concomitant release of AMP.</text>
</comment>
<dbReference type="SUPFAM" id="SSF53218">
    <property type="entry name" value="Molybdenum cofactor biosynthesis proteins"/>
    <property type="match status" value="1"/>
</dbReference>
<evidence type="ECO:0000313" key="13">
    <source>
        <dbReference type="EMBL" id="MBI4726501.1"/>
    </source>
</evidence>
<evidence type="ECO:0000256" key="4">
    <source>
        <dbReference type="ARBA" id="ARBA00010763"/>
    </source>
</evidence>
<protein>
    <recommendedName>
        <fullName evidence="11">Molybdopterin molybdenumtransferase</fullName>
        <ecNumber evidence="11">2.10.1.1</ecNumber>
    </recommendedName>
</protein>
<dbReference type="Gene3D" id="3.90.105.10">
    <property type="entry name" value="Molybdopterin biosynthesis moea protein, domain 2"/>
    <property type="match status" value="1"/>
</dbReference>
<dbReference type="InterPro" id="IPR008284">
    <property type="entry name" value="MoCF_biosynth_CS"/>
</dbReference>
<dbReference type="PANTHER" id="PTHR10192">
    <property type="entry name" value="MOLYBDOPTERIN BIOSYNTHESIS PROTEIN"/>
    <property type="match status" value="1"/>
</dbReference>
<dbReference type="InterPro" id="IPR036135">
    <property type="entry name" value="MoeA_linker/N_sf"/>
</dbReference>
<evidence type="ECO:0000259" key="12">
    <source>
        <dbReference type="SMART" id="SM00852"/>
    </source>
</evidence>
<evidence type="ECO:0000256" key="10">
    <source>
        <dbReference type="ARBA" id="ARBA00047317"/>
    </source>
</evidence>
<dbReference type="InterPro" id="IPR001453">
    <property type="entry name" value="MoaB/Mog_dom"/>
</dbReference>
<dbReference type="FunFam" id="2.170.190.11:FF:000001">
    <property type="entry name" value="Molybdopterin molybdenumtransferase"/>
    <property type="match status" value="1"/>
</dbReference>
<comment type="cofactor">
    <cofactor evidence="1 11">
        <name>Mg(2+)</name>
        <dbReference type="ChEBI" id="CHEBI:18420"/>
    </cofactor>
</comment>